<reference evidence="1" key="1">
    <citation type="submission" date="2021-01" db="EMBL/GenBank/DDBJ databases">
        <authorList>
            <person name="Zhong Y.L."/>
        </authorList>
    </citation>
    <scope>NUCLEOTIDE SEQUENCE</scope>
    <source>
        <strain evidence="1">KCTC 23302</strain>
    </source>
</reference>
<dbReference type="SUPFAM" id="SSF50969">
    <property type="entry name" value="YVTN repeat-like/Quinoprotein amine dehydrogenase"/>
    <property type="match status" value="1"/>
</dbReference>
<protein>
    <submittedName>
        <fullName evidence="1">Uncharacterized protein</fullName>
    </submittedName>
</protein>
<organism evidence="1 2">
    <name type="scientific">Aquimarina mytili</name>
    <dbReference type="NCBI Taxonomy" id="874423"/>
    <lineage>
        <taxon>Bacteria</taxon>
        <taxon>Pseudomonadati</taxon>
        <taxon>Bacteroidota</taxon>
        <taxon>Flavobacteriia</taxon>
        <taxon>Flavobacteriales</taxon>
        <taxon>Flavobacteriaceae</taxon>
        <taxon>Aquimarina</taxon>
    </lineage>
</organism>
<name>A0A937D9J8_9FLAO</name>
<keyword evidence="2" id="KW-1185">Reference proteome</keyword>
<dbReference type="RefSeq" id="WP_201919112.1">
    <property type="nucleotide sequence ID" value="NZ_BAABAX010000005.1"/>
</dbReference>
<accession>A0A937D9J8</accession>
<sequence>MENIEDKLNDIIYETPTYELWDSFCKTIDEYVNEGNEIPESTLIYVEQMLDTLWPYHFRVMPNNWQKKLDANEPCPYACFAVLRPFYDDFLLIKAQAYRTYQENPDFYKSKNMDAHDLYNDFLGNPSSYDEYKIMAIAVDDDEQTLAVMVSLDNADFFIKIDRVTNDHVILKEINKEEQCKYSACEYLKICNNGCIVAVYQHTLENPNQTWNEPQKIEVFVWKNDTQVFHYQSQWYGELDKRFYNKTAIDVSADEAFFLFYDHQKKSVVKVSLDSFTIEKEHVHITNNAPPKWPEVIYALSVLEDDRNKCIVADKNEIVIKNIDTWETVEEISVPIHNDFKSIVCKILNKSNRLVLLNPVDEDYIKYAFYADDRLEKENTTDYSEHGILIYTKKGNLWKKEAVFCNTDDIYPFETNEKIVHAALFTENINKVVYYKPQTHYDAWDPRYGYSNYLYVVDLDTKTTQEIEIDIDAICFNEKGDKLYVSNDVNIGIYGLDV</sequence>
<dbReference type="AlphaFoldDB" id="A0A937D9J8"/>
<gene>
    <name evidence="1" type="ORF">JJQ60_09690</name>
</gene>
<dbReference type="EMBL" id="JAERQJ010000003">
    <property type="protein sequence ID" value="MBL0683787.1"/>
    <property type="molecule type" value="Genomic_DNA"/>
</dbReference>
<evidence type="ECO:0000313" key="2">
    <source>
        <dbReference type="Proteomes" id="UP000651057"/>
    </source>
</evidence>
<comment type="caution">
    <text evidence="1">The sequence shown here is derived from an EMBL/GenBank/DDBJ whole genome shotgun (WGS) entry which is preliminary data.</text>
</comment>
<dbReference type="InterPro" id="IPR011044">
    <property type="entry name" value="Quino_amine_DH_bsu"/>
</dbReference>
<evidence type="ECO:0000313" key="1">
    <source>
        <dbReference type="EMBL" id="MBL0683787.1"/>
    </source>
</evidence>
<dbReference type="Proteomes" id="UP000651057">
    <property type="component" value="Unassembled WGS sequence"/>
</dbReference>
<proteinExistence type="predicted"/>